<dbReference type="Proteomes" id="UP000615989">
    <property type="component" value="Unassembled WGS sequence"/>
</dbReference>
<proteinExistence type="predicted"/>
<comment type="caution">
    <text evidence="2">The sequence shown here is derived from an EMBL/GenBank/DDBJ whole genome shotgun (WGS) entry which is preliminary data.</text>
</comment>
<dbReference type="InterPro" id="IPR011042">
    <property type="entry name" value="6-blade_b-propeller_TolB-like"/>
</dbReference>
<keyword evidence="1" id="KW-0732">Signal</keyword>
<dbReference type="RefSeq" id="WP_169116659.1">
    <property type="nucleotide sequence ID" value="NZ_WTVG02000040.1"/>
</dbReference>
<dbReference type="Gene3D" id="2.120.10.30">
    <property type="entry name" value="TolB, C-terminal domain"/>
    <property type="match status" value="2"/>
</dbReference>
<keyword evidence="3" id="KW-1185">Reference proteome</keyword>
<evidence type="ECO:0000313" key="2">
    <source>
        <dbReference type="EMBL" id="NMG23246.1"/>
    </source>
</evidence>
<evidence type="ECO:0000313" key="3">
    <source>
        <dbReference type="Proteomes" id="UP000615989"/>
    </source>
</evidence>
<accession>A0ABX1PHA2</accession>
<protein>
    <submittedName>
        <fullName evidence="2">Uncharacterized protein</fullName>
    </submittedName>
</protein>
<dbReference type="SUPFAM" id="SSF63825">
    <property type="entry name" value="YWTD domain"/>
    <property type="match status" value="1"/>
</dbReference>
<sequence length="411" mass="44276">MSPMTMAWLVRLTLTGIVLQATPAVADWRDERWIVEDFTNVLGNGPDGGPLAQAGGGVHALCGDESGRLFLSSGQFIDVVSRDGMRSRLAGTGEPGYRDGPAHQAQFRLGFRSYYGAHNLACGPNGVFVPDGGNRRIRRIHKSDGKWQVDTWAGGGSRRLNPGDTAGARDVTFRGTFSVAVTVNGEVTIADDAGYYRVSPDGRTIRYVGSWSMTMSRGPDRAPKLNVMMGDADSRGFVYFVSRTPNFVVRIDPDDTVVHLAGRFAETRTQVTIGDGPPREAFFDTPTSLAVQPDGSAVYVCGGDEYDIRRVPADGSGTTATLMNNGRWGIASVHPNRSRGPAVVKPSASGRLRPDGELTDLMVSHLIGRDADGNLYGSINFWTGMTQFVEGHGLLGTRLFRLRRAPARGAP</sequence>
<reference evidence="2" key="1">
    <citation type="submission" date="2019-12" db="EMBL/GenBank/DDBJ databases">
        <title>Comparative genomics gives insights into the taxonomy of the Azoarcus-Aromatoleum group and reveals separate origins of nif in the plant-associated Azoarcus and non-plant-associated Aromatoleum sub-groups.</title>
        <authorList>
            <person name="Lafos M."/>
            <person name="Maluk M."/>
            <person name="Batista M."/>
            <person name="Junghare M."/>
            <person name="Carmona M."/>
            <person name="Faoro H."/>
            <person name="Cruz L.M."/>
            <person name="Battistoni F."/>
            <person name="De Souza E."/>
            <person name="Pedrosa F."/>
            <person name="Chen W.-M."/>
            <person name="Poole P.S."/>
            <person name="Dixon R.A."/>
            <person name="James E.K."/>
        </authorList>
    </citation>
    <scope>NUCLEOTIDE SEQUENCE</scope>
    <source>
        <strain evidence="2">LuFRes1</strain>
    </source>
</reference>
<name>A0ABX1PHA2_9RHOO</name>
<evidence type="ECO:0000256" key="1">
    <source>
        <dbReference type="SAM" id="SignalP"/>
    </source>
</evidence>
<gene>
    <name evidence="2" type="ORF">GO606_00655</name>
</gene>
<feature type="signal peptide" evidence="1">
    <location>
        <begin position="1"/>
        <end position="26"/>
    </location>
</feature>
<feature type="chain" id="PRO_5046561212" evidence="1">
    <location>
        <begin position="27"/>
        <end position="411"/>
    </location>
</feature>
<organism evidence="2 3">
    <name type="scientific">Aromatoleum anaerobium</name>
    <dbReference type="NCBI Taxonomy" id="182180"/>
    <lineage>
        <taxon>Bacteria</taxon>
        <taxon>Pseudomonadati</taxon>
        <taxon>Pseudomonadota</taxon>
        <taxon>Betaproteobacteria</taxon>
        <taxon>Rhodocyclales</taxon>
        <taxon>Rhodocyclaceae</taxon>
        <taxon>Aromatoleum</taxon>
    </lineage>
</organism>
<dbReference type="EMBL" id="WTVG01000001">
    <property type="protein sequence ID" value="NMG23246.1"/>
    <property type="molecule type" value="Genomic_DNA"/>
</dbReference>